<dbReference type="InterPro" id="IPR043136">
    <property type="entry name" value="B30.2/SPRY_sf"/>
</dbReference>
<dbReference type="Ensembl" id="ENSECRT00000034158.1">
    <property type="protein sequence ID" value="ENSECRP00000033430.1"/>
    <property type="gene ID" value="ENSECRG00000022630.1"/>
</dbReference>
<dbReference type="PANTHER" id="PTHR25465">
    <property type="entry name" value="B-BOX DOMAIN CONTAINING"/>
    <property type="match status" value="1"/>
</dbReference>
<name>A0A8C4TPJ3_ERPCA</name>
<evidence type="ECO:0000256" key="5">
    <source>
        <dbReference type="ARBA" id="ARBA00022859"/>
    </source>
</evidence>
<keyword evidence="5" id="KW-0391">Immunity</keyword>
<keyword evidence="4" id="KW-0862">Zinc</keyword>
<protein>
    <submittedName>
        <fullName evidence="11">E3 ubiquitin/ISG15 ligase TRIM25-like</fullName>
    </submittedName>
</protein>
<evidence type="ECO:0000256" key="4">
    <source>
        <dbReference type="ARBA" id="ARBA00022833"/>
    </source>
</evidence>
<feature type="coiled-coil region" evidence="7">
    <location>
        <begin position="205"/>
        <end position="271"/>
    </location>
</feature>
<keyword evidence="7" id="KW-0175">Coiled coil</keyword>
<evidence type="ECO:0000259" key="8">
    <source>
        <dbReference type="PROSITE" id="PS50089"/>
    </source>
</evidence>
<dbReference type="SUPFAM" id="SSF57850">
    <property type="entry name" value="RING/U-box"/>
    <property type="match status" value="1"/>
</dbReference>
<dbReference type="Gene3D" id="3.30.160.60">
    <property type="entry name" value="Classic Zinc Finger"/>
    <property type="match status" value="1"/>
</dbReference>
<evidence type="ECO:0000256" key="3">
    <source>
        <dbReference type="ARBA" id="ARBA00022771"/>
    </source>
</evidence>
<gene>
    <name evidence="11" type="primary">LOC114642942</name>
</gene>
<organism evidence="11 12">
    <name type="scientific">Erpetoichthys calabaricus</name>
    <name type="common">Rope fish</name>
    <name type="synonym">Calamoichthys calabaricus</name>
    <dbReference type="NCBI Taxonomy" id="27687"/>
    <lineage>
        <taxon>Eukaryota</taxon>
        <taxon>Metazoa</taxon>
        <taxon>Chordata</taxon>
        <taxon>Craniata</taxon>
        <taxon>Vertebrata</taxon>
        <taxon>Euteleostomi</taxon>
        <taxon>Actinopterygii</taxon>
        <taxon>Polypteriformes</taxon>
        <taxon>Polypteridae</taxon>
        <taxon>Erpetoichthys</taxon>
    </lineage>
</organism>
<dbReference type="InterPro" id="IPR003877">
    <property type="entry name" value="SPRY_dom"/>
</dbReference>
<feature type="domain" description="B box-type" evidence="9">
    <location>
        <begin position="146"/>
        <end position="186"/>
    </location>
</feature>
<dbReference type="GO" id="GO:0045087">
    <property type="term" value="P:innate immune response"/>
    <property type="evidence" value="ECO:0007669"/>
    <property type="project" value="UniProtKB-KW"/>
</dbReference>
<proteinExistence type="predicted"/>
<dbReference type="PROSITE" id="PS50188">
    <property type="entry name" value="B302_SPRY"/>
    <property type="match status" value="1"/>
</dbReference>
<dbReference type="GeneTree" id="ENSGT01150000286950"/>
<dbReference type="InterPro" id="IPR013083">
    <property type="entry name" value="Znf_RING/FYVE/PHD"/>
</dbReference>
<evidence type="ECO:0000256" key="7">
    <source>
        <dbReference type="SAM" id="Coils"/>
    </source>
</evidence>
<dbReference type="Gene3D" id="2.60.120.920">
    <property type="match status" value="1"/>
</dbReference>
<dbReference type="PROSITE" id="PS50119">
    <property type="entry name" value="ZF_BBOX"/>
    <property type="match status" value="1"/>
</dbReference>
<reference evidence="11" key="2">
    <citation type="submission" date="2025-09" db="UniProtKB">
        <authorList>
            <consortium name="Ensembl"/>
        </authorList>
    </citation>
    <scope>IDENTIFICATION</scope>
</reference>
<dbReference type="Pfam" id="PF25600">
    <property type="entry name" value="TRIM_CC"/>
    <property type="match status" value="1"/>
</dbReference>
<dbReference type="SMART" id="SM00449">
    <property type="entry name" value="SPRY"/>
    <property type="match status" value="1"/>
</dbReference>
<accession>A0A8C4TPJ3</accession>
<dbReference type="GO" id="GO:0005737">
    <property type="term" value="C:cytoplasm"/>
    <property type="evidence" value="ECO:0007669"/>
    <property type="project" value="UniProtKB-ARBA"/>
</dbReference>
<keyword evidence="2" id="KW-0479">Metal-binding</keyword>
<evidence type="ECO:0000259" key="9">
    <source>
        <dbReference type="PROSITE" id="PS50119"/>
    </source>
</evidence>
<evidence type="ECO:0000313" key="11">
    <source>
        <dbReference type="Ensembl" id="ENSECRP00000033430.1"/>
    </source>
</evidence>
<dbReference type="InterPro" id="IPR001841">
    <property type="entry name" value="Znf_RING"/>
</dbReference>
<dbReference type="Pfam" id="PF00622">
    <property type="entry name" value="SPRY"/>
    <property type="match status" value="1"/>
</dbReference>
<evidence type="ECO:0000256" key="1">
    <source>
        <dbReference type="ARBA" id="ARBA00022588"/>
    </source>
</evidence>
<evidence type="ECO:0000256" key="6">
    <source>
        <dbReference type="PROSITE-ProRule" id="PRU00024"/>
    </source>
</evidence>
<reference evidence="11" key="1">
    <citation type="submission" date="2025-08" db="UniProtKB">
        <authorList>
            <consortium name="Ensembl"/>
        </authorList>
    </citation>
    <scope>IDENTIFICATION</scope>
</reference>
<feature type="domain" description="RING-type" evidence="8">
    <location>
        <begin position="16"/>
        <end position="56"/>
    </location>
</feature>
<dbReference type="InterPro" id="IPR000315">
    <property type="entry name" value="Znf_B-box"/>
</dbReference>
<dbReference type="CDD" id="cd19769">
    <property type="entry name" value="Bbox2_TRIM16-like"/>
    <property type="match status" value="1"/>
</dbReference>
<dbReference type="PANTHER" id="PTHR25465:SF14">
    <property type="entry name" value="E3 UBIQUITIN-PROTEIN LIGASE TRIM65"/>
    <property type="match status" value="1"/>
</dbReference>
<feature type="domain" description="B30.2/SPRY" evidence="10">
    <location>
        <begin position="335"/>
        <end position="527"/>
    </location>
</feature>
<dbReference type="SMART" id="SM00589">
    <property type="entry name" value="PRY"/>
    <property type="match status" value="1"/>
</dbReference>
<evidence type="ECO:0000256" key="2">
    <source>
        <dbReference type="ARBA" id="ARBA00022723"/>
    </source>
</evidence>
<dbReference type="InterPro" id="IPR017907">
    <property type="entry name" value="Znf_RING_CS"/>
</dbReference>
<dbReference type="SUPFAM" id="SSF49899">
    <property type="entry name" value="Concanavalin A-like lectins/glucanases"/>
    <property type="match status" value="1"/>
</dbReference>
<dbReference type="Gene3D" id="3.30.40.10">
    <property type="entry name" value="Zinc/RING finger domain, C3HC4 (zinc finger)"/>
    <property type="match status" value="1"/>
</dbReference>
<keyword evidence="3 6" id="KW-0863">Zinc-finger</keyword>
<dbReference type="SUPFAM" id="SSF57845">
    <property type="entry name" value="B-box zinc-binding domain"/>
    <property type="match status" value="1"/>
</dbReference>
<dbReference type="InterPro" id="IPR051051">
    <property type="entry name" value="E3_ubiq-ligase_TRIM/RNF"/>
</dbReference>
<sequence length="527" mass="61202">MMAEAQLFISQDEFICAVCREILSDPVSIPCGHNFCIKCINIYWDKNKEYRCPQCRRRFTPRPELHINAVLNEVTKKIKNTGLSSPPSKNYAGSGDVKCDACTGKKFRAVKSCLTCMASYCKTHLQPHYNAAALKYHKLTDPDGNLKEKLCARHQKNLEICCKTDEICVCPICGVTEHNGHQMVKLETERKEKQKQLGATWIEVRRRLEMKEKKLKETRRTVEQMKEAPRGLTWKIGKQENREIENAEKVMEHLRTEIEELKWRDNEMRELSQTKDHVHFLQLFSFLCDLPADRDSLCFTVIADFSKKELSCLKKSGEKISQWDSKTRTPSAPMFTLQPLEPQSREQFLQYFCPLTLDINTANRLLCLSEGNKKVTWEWNDYPYHPDRFDHWSQVLCREALIGTRHYWEVECSRDLMRIGVAYKGLSRKGEGWECVLGNNDKSWCLLCFNSKYFVCHNNKQTIISAPYSPRIGVYLDWLAGSLSFYSVSYTMTLLHKFNTSFTDLLYPGFWLGSYSCVTISHLTSTL</sequence>
<dbReference type="InterPro" id="IPR013320">
    <property type="entry name" value="ConA-like_dom_sf"/>
</dbReference>
<dbReference type="Pfam" id="PF15227">
    <property type="entry name" value="zf-C3HC4_4"/>
    <property type="match status" value="1"/>
</dbReference>
<dbReference type="PROSITE" id="PS00518">
    <property type="entry name" value="ZF_RING_1"/>
    <property type="match status" value="1"/>
</dbReference>
<evidence type="ECO:0000313" key="12">
    <source>
        <dbReference type="Proteomes" id="UP000694620"/>
    </source>
</evidence>
<dbReference type="InterPro" id="IPR006574">
    <property type="entry name" value="PRY"/>
</dbReference>
<dbReference type="InterPro" id="IPR001870">
    <property type="entry name" value="B30.2/SPRY"/>
</dbReference>
<dbReference type="SMART" id="SM00184">
    <property type="entry name" value="RING"/>
    <property type="match status" value="1"/>
</dbReference>
<dbReference type="Proteomes" id="UP000694620">
    <property type="component" value="Unassembled WGS sequence"/>
</dbReference>
<dbReference type="GO" id="GO:0008270">
    <property type="term" value="F:zinc ion binding"/>
    <property type="evidence" value="ECO:0007669"/>
    <property type="project" value="UniProtKB-KW"/>
</dbReference>
<dbReference type="InterPro" id="IPR003879">
    <property type="entry name" value="Butyrophylin_SPRY"/>
</dbReference>
<dbReference type="CDD" id="cd16040">
    <property type="entry name" value="SPRY_PRY_SNTX"/>
    <property type="match status" value="1"/>
</dbReference>
<dbReference type="PRINTS" id="PR01407">
    <property type="entry name" value="BUTYPHLNCDUF"/>
</dbReference>
<dbReference type="PROSITE" id="PS50089">
    <property type="entry name" value="ZF_RING_2"/>
    <property type="match status" value="1"/>
</dbReference>
<dbReference type="AlphaFoldDB" id="A0A8C4TPJ3"/>
<dbReference type="InterPro" id="IPR058030">
    <property type="entry name" value="TRIM8/14/16/25/29/45/65_CC"/>
</dbReference>
<keyword evidence="12" id="KW-1185">Reference proteome</keyword>
<evidence type="ECO:0000259" key="10">
    <source>
        <dbReference type="PROSITE" id="PS50188"/>
    </source>
</evidence>
<dbReference type="Pfam" id="PF13765">
    <property type="entry name" value="PRY"/>
    <property type="match status" value="1"/>
</dbReference>
<dbReference type="Gene3D" id="4.10.830.40">
    <property type="match status" value="1"/>
</dbReference>
<dbReference type="Pfam" id="PF00643">
    <property type="entry name" value="zf-B_box"/>
    <property type="match status" value="1"/>
</dbReference>
<keyword evidence="1" id="KW-0399">Innate immunity</keyword>